<dbReference type="Gene3D" id="1.20.1540.10">
    <property type="entry name" value="Rhomboid-like"/>
    <property type="match status" value="1"/>
</dbReference>
<dbReference type="EC" id="3.4.21.105" evidence="10"/>
<dbReference type="GO" id="GO:0016020">
    <property type="term" value="C:membrane"/>
    <property type="evidence" value="ECO:0007669"/>
    <property type="project" value="UniProtKB-SubCell"/>
</dbReference>
<gene>
    <name evidence="12" type="primary">ROM3</name>
    <name evidence="12" type="ORF">SPIL2461_LOCUS12467</name>
</gene>
<name>A0A812SQ87_SYMPI</name>
<comment type="subcellular location">
    <subcellularLocation>
        <location evidence="2 10">Membrane</location>
        <topology evidence="2 10">Multi-pass membrane protein</topology>
    </subcellularLocation>
</comment>
<keyword evidence="13" id="KW-1185">Reference proteome</keyword>
<dbReference type="GO" id="GO:0004252">
    <property type="term" value="F:serine-type endopeptidase activity"/>
    <property type="evidence" value="ECO:0007669"/>
    <property type="project" value="InterPro"/>
</dbReference>
<comment type="function">
    <text evidence="10">Serine protease involved in intramembrane proteolysis.</text>
</comment>
<sequence>MLQLLFRAAPTPSRALWPSAKDKEVETLQLLVWRRGLVWLLAHPQLHDGDAAGEEGAGSPSDSEANSFWGWALSELTTLAQEMAGNRGAGSIRLLLYAYRTLLRNLARTQSAAEYMRDEQSDFQEDCPSDAIDVTGGGSCGSDQDLDRATKAGAWSRVAVAMINFVGPAVGRPNLEEPDLQVLPLLKQSLLHARVPSLLAAGNHGPFWARSVLEKLVSVLTGPVTSGAPLTVVREAVSIVSKFFLQNLQTLQRHESFGQLWLMVLRLMLQFIKRGSDDRDAELEEVSTETLKNLLGVLVSTQVLGFVSPKAAQPEDKASRPVWWQMTWDCIEVFIPGFGEDFSRSVLGNGTVPEEALLHQQPPAMCRSKEAWEHFIFVPCLPKSRVTRAAKRRLLDAFRFLLAGLRVLDSSFEVVLIADQDWFLQCNTVSCRSSVQSVQKPSSSSYSFEDAALAVGLTAGLGAAAASTALAPLAPGAALLKVAMMVPTPPPPSLAPPAPPLAAATQGRTNALLPEQPRPTPQFSLLDTLLPNFNTDTFIWRVSMLQITEYIGSLLLGSAYGSPKLCSLYLLGASWGPAIAQGAVWRLMLPMMLHANALHIFFNLFFQMRIGFGMEKQFGRRKFCLLYMFCGFLGNLISVAVDPMKLAVGASTSGFGLLGVWAAEVLLTWDLLGESRSRVFLWFAFMVISCIMMSTISPNVDFVGHFAGMLAGFLLAIILADMQEEHQPPWYDKAKLTAKNITALIVIASLVRAITLGPDGPIPYCGTIFHPRRLPF</sequence>
<feature type="transmembrane region" description="Helical" evidence="10">
    <location>
        <begin position="679"/>
        <end position="696"/>
    </location>
</feature>
<comment type="caution">
    <text evidence="10">Lacks conserved residue(s) required for the propagation of feature annotation.</text>
</comment>
<evidence type="ECO:0000256" key="6">
    <source>
        <dbReference type="ARBA" id="ARBA00022801"/>
    </source>
</evidence>
<feature type="domain" description="Peptidase S54 rhomboid" evidence="11">
    <location>
        <begin position="582"/>
        <end position="720"/>
    </location>
</feature>
<dbReference type="Pfam" id="PF01694">
    <property type="entry name" value="Rhomboid"/>
    <property type="match status" value="1"/>
</dbReference>
<keyword evidence="7 10" id="KW-0720">Serine protease</keyword>
<feature type="transmembrane region" description="Helical" evidence="10">
    <location>
        <begin position="702"/>
        <end position="720"/>
    </location>
</feature>
<evidence type="ECO:0000256" key="5">
    <source>
        <dbReference type="ARBA" id="ARBA00022692"/>
    </source>
</evidence>
<feature type="transmembrane region" description="Helical" evidence="10">
    <location>
        <begin position="624"/>
        <end position="641"/>
    </location>
</feature>
<keyword evidence="5 10" id="KW-0812">Transmembrane</keyword>
<comment type="caution">
    <text evidence="12">The sequence shown here is derived from an EMBL/GenBank/DDBJ whole genome shotgun (WGS) entry which is preliminary data.</text>
</comment>
<dbReference type="SUPFAM" id="SSF144091">
    <property type="entry name" value="Rhomboid-like"/>
    <property type="match status" value="1"/>
</dbReference>
<evidence type="ECO:0000256" key="10">
    <source>
        <dbReference type="RuleBase" id="RU362115"/>
    </source>
</evidence>
<dbReference type="PANTHER" id="PTHR22936:SF69">
    <property type="entry name" value="RHOMBOID-LIKE PROTEIN"/>
    <property type="match status" value="1"/>
</dbReference>
<organism evidence="12 13">
    <name type="scientific">Symbiodinium pilosum</name>
    <name type="common">Dinoflagellate</name>
    <dbReference type="NCBI Taxonomy" id="2952"/>
    <lineage>
        <taxon>Eukaryota</taxon>
        <taxon>Sar</taxon>
        <taxon>Alveolata</taxon>
        <taxon>Dinophyceae</taxon>
        <taxon>Suessiales</taxon>
        <taxon>Symbiodiniaceae</taxon>
        <taxon>Symbiodinium</taxon>
    </lineage>
</organism>
<evidence type="ECO:0000256" key="3">
    <source>
        <dbReference type="ARBA" id="ARBA00009045"/>
    </source>
</evidence>
<proteinExistence type="inferred from homology"/>
<dbReference type="PANTHER" id="PTHR22936">
    <property type="entry name" value="RHOMBOID-RELATED"/>
    <property type="match status" value="1"/>
</dbReference>
<dbReference type="Proteomes" id="UP000649617">
    <property type="component" value="Unassembled WGS sequence"/>
</dbReference>
<dbReference type="GO" id="GO:0006508">
    <property type="term" value="P:proteolysis"/>
    <property type="evidence" value="ECO:0007669"/>
    <property type="project" value="UniProtKB-KW"/>
</dbReference>
<evidence type="ECO:0000313" key="13">
    <source>
        <dbReference type="Proteomes" id="UP000649617"/>
    </source>
</evidence>
<comment type="catalytic activity">
    <reaction evidence="1 10">
        <text>Cleaves type-1 transmembrane domains using a catalytic dyad composed of serine and histidine that are contributed by different transmembrane domains.</text>
        <dbReference type="EC" id="3.4.21.105"/>
    </reaction>
</comment>
<accession>A0A812SQ87</accession>
<keyword evidence="6 10" id="KW-0378">Hydrolase</keyword>
<dbReference type="InterPro" id="IPR002610">
    <property type="entry name" value="Peptidase_S54_rhomboid-like"/>
</dbReference>
<evidence type="ECO:0000256" key="7">
    <source>
        <dbReference type="ARBA" id="ARBA00022825"/>
    </source>
</evidence>
<dbReference type="OrthoDB" id="418595at2759"/>
<evidence type="ECO:0000256" key="4">
    <source>
        <dbReference type="ARBA" id="ARBA00022670"/>
    </source>
</evidence>
<dbReference type="AlphaFoldDB" id="A0A812SQ87"/>
<dbReference type="InterPro" id="IPR035952">
    <property type="entry name" value="Rhomboid-like_sf"/>
</dbReference>
<keyword evidence="4 10" id="KW-0645">Protease</keyword>
<comment type="similarity">
    <text evidence="3 10">Belongs to the peptidase S54 family.</text>
</comment>
<keyword evidence="9 10" id="KW-0472">Membrane</keyword>
<feature type="transmembrane region" description="Helical" evidence="10">
    <location>
        <begin position="647"/>
        <end position="667"/>
    </location>
</feature>
<dbReference type="InterPro" id="IPR022764">
    <property type="entry name" value="Peptidase_S54_rhomboid_dom"/>
</dbReference>
<feature type="transmembrane region" description="Helical" evidence="10">
    <location>
        <begin position="593"/>
        <end position="612"/>
    </location>
</feature>
<protein>
    <recommendedName>
        <fullName evidence="10">Rhomboid-like protease</fullName>
        <ecNumber evidence="10">3.4.21.105</ecNumber>
    </recommendedName>
</protein>
<evidence type="ECO:0000313" key="12">
    <source>
        <dbReference type="EMBL" id="CAE7486113.1"/>
    </source>
</evidence>
<reference evidence="12" key="1">
    <citation type="submission" date="2021-02" db="EMBL/GenBank/DDBJ databases">
        <authorList>
            <person name="Dougan E. K."/>
            <person name="Rhodes N."/>
            <person name="Thang M."/>
            <person name="Chan C."/>
        </authorList>
    </citation>
    <scope>NUCLEOTIDE SEQUENCE</scope>
</reference>
<dbReference type="EMBL" id="CAJNIZ010025725">
    <property type="protein sequence ID" value="CAE7486113.1"/>
    <property type="molecule type" value="Genomic_DNA"/>
</dbReference>
<evidence type="ECO:0000259" key="11">
    <source>
        <dbReference type="Pfam" id="PF01694"/>
    </source>
</evidence>
<evidence type="ECO:0000256" key="1">
    <source>
        <dbReference type="ARBA" id="ARBA00000156"/>
    </source>
</evidence>
<evidence type="ECO:0000256" key="9">
    <source>
        <dbReference type="ARBA" id="ARBA00023136"/>
    </source>
</evidence>
<evidence type="ECO:0000256" key="2">
    <source>
        <dbReference type="ARBA" id="ARBA00004141"/>
    </source>
</evidence>
<evidence type="ECO:0000256" key="8">
    <source>
        <dbReference type="ARBA" id="ARBA00022989"/>
    </source>
</evidence>
<keyword evidence="8 10" id="KW-1133">Transmembrane helix</keyword>